<dbReference type="OrthoDB" id="2131701at2759"/>
<name>A0A1T3CJQ9_9HYPO</name>
<proteinExistence type="predicted"/>
<dbReference type="PROSITE" id="PS50231">
    <property type="entry name" value="RICIN_B_LECTIN"/>
    <property type="match status" value="1"/>
</dbReference>
<dbReference type="InterPro" id="IPR035992">
    <property type="entry name" value="Ricin_B-like_lectins"/>
</dbReference>
<evidence type="ECO:0000259" key="1">
    <source>
        <dbReference type="SMART" id="SM00458"/>
    </source>
</evidence>
<feature type="domain" description="Ricin B lectin" evidence="1">
    <location>
        <begin position="7"/>
        <end position="143"/>
    </location>
</feature>
<organism evidence="2 3">
    <name type="scientific">Trichoderma guizhouense</name>
    <dbReference type="NCBI Taxonomy" id="1491466"/>
    <lineage>
        <taxon>Eukaryota</taxon>
        <taxon>Fungi</taxon>
        <taxon>Dikarya</taxon>
        <taxon>Ascomycota</taxon>
        <taxon>Pezizomycotina</taxon>
        <taxon>Sordariomycetes</taxon>
        <taxon>Hypocreomycetidae</taxon>
        <taxon>Hypocreales</taxon>
        <taxon>Hypocreaceae</taxon>
        <taxon>Trichoderma</taxon>
    </lineage>
</organism>
<dbReference type="Gene3D" id="2.80.10.50">
    <property type="match status" value="1"/>
</dbReference>
<sequence>MSFGEGTYYVYTSLNSHKAIDLEASEPTGRVIEYQSHGGKNQQWRMTKITHEEYSIQSVATNTYITAPNGDDMTARGSKLAPECNSVARWKIVKASSKGDAYFVRNVAYPNKVLDVSGSNQADLTPILVYTYHGGNNQQFTFKEV</sequence>
<dbReference type="SUPFAM" id="SSF50370">
    <property type="entry name" value="Ricin B-like lectins"/>
    <property type="match status" value="1"/>
</dbReference>
<comment type="caution">
    <text evidence="2">The sequence shown here is derived from an EMBL/GenBank/DDBJ whole genome shotgun (WGS) entry which is preliminary data.</text>
</comment>
<dbReference type="InterPro" id="IPR000772">
    <property type="entry name" value="Ricin_B_lectin"/>
</dbReference>
<accession>A0A1T3CJQ9</accession>
<evidence type="ECO:0000313" key="3">
    <source>
        <dbReference type="Proteomes" id="UP000191004"/>
    </source>
</evidence>
<dbReference type="AlphaFoldDB" id="A0A1T3CJQ9"/>
<keyword evidence="3" id="KW-1185">Reference proteome</keyword>
<dbReference type="EMBL" id="LVVK01000015">
    <property type="protein sequence ID" value="OPB41261.1"/>
    <property type="molecule type" value="Genomic_DNA"/>
</dbReference>
<dbReference type="Proteomes" id="UP000191004">
    <property type="component" value="Unassembled WGS sequence"/>
</dbReference>
<dbReference type="CDD" id="cd23445">
    <property type="entry name" value="beta-trefoil_Ricin_HA17-like"/>
    <property type="match status" value="1"/>
</dbReference>
<gene>
    <name evidence="2" type="ORF">A0O28_0079790</name>
</gene>
<dbReference type="SMART" id="SM00458">
    <property type="entry name" value="RICIN"/>
    <property type="match status" value="1"/>
</dbReference>
<reference evidence="2 3" key="1">
    <citation type="submission" date="2016-04" db="EMBL/GenBank/DDBJ databases">
        <title>Multiple horizontal gene transfer events from other fungi enriched the ability of the initially mycotrophic fungus Trichoderma (Ascomycota) to feed on dead plant biomass.</title>
        <authorList>
            <person name="Atanasova L."/>
            <person name="Chenthamara K."/>
            <person name="Zhang J."/>
            <person name="Grujic M."/>
            <person name="Henrissat B."/>
            <person name="Kuo A."/>
            <person name="Aertz A."/>
            <person name="Salamov A."/>
            <person name="Lipzen A."/>
            <person name="Labutti K."/>
            <person name="Barry K."/>
            <person name="Miao Y."/>
            <person name="Rahimi M.J."/>
            <person name="Shen Q."/>
            <person name="Grigoriev I.V."/>
            <person name="Kubicek C.P."/>
            <person name="Druzhinina I.S."/>
        </authorList>
    </citation>
    <scope>NUCLEOTIDE SEQUENCE [LARGE SCALE GENOMIC DNA]</scope>
    <source>
        <strain evidence="2 3">NJAU 4742</strain>
    </source>
</reference>
<protein>
    <submittedName>
        <fullName evidence="2">Carbohydrate-Binding Module Family 13</fullName>
    </submittedName>
</protein>
<evidence type="ECO:0000313" key="2">
    <source>
        <dbReference type="EMBL" id="OPB41261.1"/>
    </source>
</evidence>
<dbReference type="Pfam" id="PF14200">
    <property type="entry name" value="RicinB_lectin_2"/>
    <property type="match status" value="1"/>
</dbReference>